<dbReference type="Pfam" id="PF26210">
    <property type="entry name" value="Phage_phiTE_211"/>
    <property type="match status" value="1"/>
</dbReference>
<evidence type="ECO:0000313" key="2">
    <source>
        <dbReference type="Proteomes" id="UP000262210"/>
    </source>
</evidence>
<evidence type="ECO:0000313" key="1">
    <source>
        <dbReference type="EMBL" id="HCK02106.1"/>
    </source>
</evidence>
<dbReference type="AlphaFoldDB" id="A0A9C7QXG9"/>
<dbReference type="RefSeq" id="WP_278431740.1">
    <property type="nucleotide sequence ID" value="NZ_DPSM01000028.1"/>
</dbReference>
<dbReference type="EMBL" id="DPSM01000028">
    <property type="protein sequence ID" value="HCK02106.1"/>
    <property type="molecule type" value="Genomic_DNA"/>
</dbReference>
<gene>
    <name evidence="1" type="ORF">DHV72_19085</name>
</gene>
<accession>A0A9C7QXG9</accession>
<sequence length="147" mass="15860">MKDLNSLVAELRQQLAEPEVEHSSISKAKDGLAATIAEHIKKQTAATEEKATPEVRKIKSKGIALTHKDQGGPANGRSVSLLMKSSEQPTIKRQQLISKAGVPVFIRKANGELLSPSGQLITESLMKTIRKLNIDFTIQGEHTGAGL</sequence>
<reference evidence="1 2" key="1">
    <citation type="journal article" date="2018" name="Nat. Biotechnol.">
        <title>A standardized bacterial taxonomy based on genome phylogeny substantially revises the tree of life.</title>
        <authorList>
            <person name="Parks D.H."/>
            <person name="Chuvochina M."/>
            <person name="Waite D.W."/>
            <person name="Rinke C."/>
            <person name="Skarshewski A."/>
            <person name="Chaumeil P.A."/>
            <person name="Hugenholtz P."/>
        </authorList>
    </citation>
    <scope>NUCLEOTIDE SEQUENCE [LARGE SCALE GENOMIC DNA]</scope>
    <source>
        <strain evidence="1">UBA11264</strain>
    </source>
</reference>
<comment type="caution">
    <text evidence="1">The sequence shown here is derived from an EMBL/GenBank/DDBJ whole genome shotgun (WGS) entry which is preliminary data.</text>
</comment>
<dbReference type="InterPro" id="IPR058894">
    <property type="entry name" value="PhiTE_211_coil-containing-like"/>
</dbReference>
<dbReference type="Proteomes" id="UP000262210">
    <property type="component" value="Unassembled WGS sequence"/>
</dbReference>
<proteinExistence type="predicted"/>
<organism evidence="1 2">
    <name type="scientific">Serratia grimesii</name>
    <dbReference type="NCBI Taxonomy" id="82995"/>
    <lineage>
        <taxon>Bacteria</taxon>
        <taxon>Pseudomonadati</taxon>
        <taxon>Pseudomonadota</taxon>
        <taxon>Gammaproteobacteria</taxon>
        <taxon>Enterobacterales</taxon>
        <taxon>Yersiniaceae</taxon>
        <taxon>Serratia</taxon>
    </lineage>
</organism>
<name>A0A9C7QXG9_9GAMM</name>
<protein>
    <submittedName>
        <fullName evidence="1">Uncharacterized protein</fullName>
    </submittedName>
</protein>